<dbReference type="AlphaFoldDB" id="A0A2J6PMN6"/>
<organism evidence="1 2">
    <name type="scientific">Hyaloscypha hepaticicola</name>
    <dbReference type="NCBI Taxonomy" id="2082293"/>
    <lineage>
        <taxon>Eukaryota</taxon>
        <taxon>Fungi</taxon>
        <taxon>Dikarya</taxon>
        <taxon>Ascomycota</taxon>
        <taxon>Pezizomycotina</taxon>
        <taxon>Leotiomycetes</taxon>
        <taxon>Helotiales</taxon>
        <taxon>Hyaloscyphaceae</taxon>
        <taxon>Hyaloscypha</taxon>
    </lineage>
</organism>
<evidence type="ECO:0000313" key="1">
    <source>
        <dbReference type="EMBL" id="PMD15292.1"/>
    </source>
</evidence>
<keyword evidence="2" id="KW-1185">Reference proteome</keyword>
<gene>
    <name evidence="1" type="ORF">NA56DRAFT_663954</name>
</gene>
<evidence type="ECO:0000313" key="2">
    <source>
        <dbReference type="Proteomes" id="UP000235672"/>
    </source>
</evidence>
<accession>A0A2J6PMN6</accession>
<reference evidence="1 2" key="1">
    <citation type="submission" date="2016-05" db="EMBL/GenBank/DDBJ databases">
        <title>A degradative enzymes factory behind the ericoid mycorrhizal symbiosis.</title>
        <authorList>
            <consortium name="DOE Joint Genome Institute"/>
            <person name="Martino E."/>
            <person name="Morin E."/>
            <person name="Grelet G."/>
            <person name="Kuo A."/>
            <person name="Kohler A."/>
            <person name="Daghino S."/>
            <person name="Barry K."/>
            <person name="Choi C."/>
            <person name="Cichocki N."/>
            <person name="Clum A."/>
            <person name="Copeland A."/>
            <person name="Hainaut M."/>
            <person name="Haridas S."/>
            <person name="Labutti K."/>
            <person name="Lindquist E."/>
            <person name="Lipzen A."/>
            <person name="Khouja H.-R."/>
            <person name="Murat C."/>
            <person name="Ohm R."/>
            <person name="Olson A."/>
            <person name="Spatafora J."/>
            <person name="Veneault-Fourrey C."/>
            <person name="Henrissat B."/>
            <person name="Grigoriev I."/>
            <person name="Martin F."/>
            <person name="Perotto S."/>
        </authorList>
    </citation>
    <scope>NUCLEOTIDE SEQUENCE [LARGE SCALE GENOMIC DNA]</scope>
    <source>
        <strain evidence="1 2">UAMH 7357</strain>
    </source>
</reference>
<proteinExistence type="predicted"/>
<protein>
    <submittedName>
        <fullName evidence="1">Uncharacterized protein</fullName>
    </submittedName>
</protein>
<sequence length="163" mass="17829">MQDAEDRPQCQVDTTHRYQLGHRKAQGMEKGQSDENETQLFCCLCGFGTKPLPPANHKRGGKGMGDGLIPVGHPSPKGLIHTDSLDPSRWAALPLPTLGTHTRGSRIRRKRHLPLQDLICNPIGHAAASCEPVLGPSNEELRGRRSALPGASFRLQREVYSAL</sequence>
<name>A0A2J6PMN6_9HELO</name>
<dbReference type="EMBL" id="KZ613514">
    <property type="protein sequence ID" value="PMD15292.1"/>
    <property type="molecule type" value="Genomic_DNA"/>
</dbReference>
<dbReference type="Proteomes" id="UP000235672">
    <property type="component" value="Unassembled WGS sequence"/>
</dbReference>